<dbReference type="AlphaFoldDB" id="A0A4Z2ERK8"/>
<dbReference type="GO" id="GO:0070421">
    <property type="term" value="C:DNA ligase III-XRCC1 complex"/>
    <property type="evidence" value="ECO:0007669"/>
    <property type="project" value="TreeGrafter"/>
</dbReference>
<dbReference type="FunFam" id="2.40.50.140:FF:000085">
    <property type="entry name" value="DNA ligase"/>
    <property type="match status" value="1"/>
</dbReference>
<evidence type="ECO:0000256" key="1">
    <source>
        <dbReference type="ARBA" id="ARBA00007572"/>
    </source>
</evidence>
<feature type="domain" description="ATP-dependent DNA ligase family profile" evidence="4">
    <location>
        <begin position="1"/>
        <end position="73"/>
    </location>
</feature>
<dbReference type="InterPro" id="IPR012310">
    <property type="entry name" value="DNA_ligase_ATP-dep_cent"/>
</dbReference>
<dbReference type="InterPro" id="IPR012340">
    <property type="entry name" value="NA-bd_OB-fold"/>
</dbReference>
<accession>A0A4Z2ERK8</accession>
<dbReference type="InterPro" id="IPR012309">
    <property type="entry name" value="DNA_ligase_ATP-dep_C"/>
</dbReference>
<dbReference type="Proteomes" id="UP000314294">
    <property type="component" value="Unassembled WGS sequence"/>
</dbReference>
<evidence type="ECO:0000256" key="3">
    <source>
        <dbReference type="SAM" id="MobiDB-lite"/>
    </source>
</evidence>
<comment type="similarity">
    <text evidence="1">Belongs to the ATP-dependent DNA ligase family.</text>
</comment>
<dbReference type="Gene3D" id="2.40.50.140">
    <property type="entry name" value="Nucleic acid-binding proteins"/>
    <property type="match status" value="1"/>
</dbReference>
<dbReference type="GO" id="GO:0006310">
    <property type="term" value="P:DNA recombination"/>
    <property type="evidence" value="ECO:0007669"/>
    <property type="project" value="InterPro"/>
</dbReference>
<dbReference type="Pfam" id="PF04679">
    <property type="entry name" value="DNA_ligase_A_C"/>
    <property type="match status" value="1"/>
</dbReference>
<protein>
    <submittedName>
        <fullName evidence="5">DNA ligase 3</fullName>
    </submittedName>
</protein>
<dbReference type="OrthoDB" id="206088at2759"/>
<dbReference type="GO" id="GO:0005524">
    <property type="term" value="F:ATP binding"/>
    <property type="evidence" value="ECO:0007669"/>
    <property type="project" value="InterPro"/>
</dbReference>
<feature type="compositionally biased region" description="Basic and acidic residues" evidence="3">
    <location>
        <begin position="225"/>
        <end position="239"/>
    </location>
</feature>
<dbReference type="PANTHER" id="PTHR45674">
    <property type="entry name" value="DNA LIGASE 1/3 FAMILY MEMBER"/>
    <property type="match status" value="1"/>
</dbReference>
<reference evidence="5 6" key="1">
    <citation type="submission" date="2019-03" db="EMBL/GenBank/DDBJ databases">
        <title>First draft genome of Liparis tanakae, snailfish: a comprehensive survey of snailfish specific genes.</title>
        <authorList>
            <person name="Kim W."/>
            <person name="Song I."/>
            <person name="Jeong J.-H."/>
            <person name="Kim D."/>
            <person name="Kim S."/>
            <person name="Ryu S."/>
            <person name="Song J.Y."/>
            <person name="Lee S.K."/>
        </authorList>
    </citation>
    <scope>NUCLEOTIDE SEQUENCE [LARGE SCALE GENOMIC DNA]</scope>
    <source>
        <tissue evidence="5">Muscle</tissue>
    </source>
</reference>
<feature type="region of interest" description="Disordered" evidence="3">
    <location>
        <begin position="192"/>
        <end position="247"/>
    </location>
</feature>
<gene>
    <name evidence="5" type="primary">Lig3</name>
    <name evidence="5" type="ORF">EYF80_058302</name>
</gene>
<dbReference type="EMBL" id="SRLO01003370">
    <property type="protein sequence ID" value="TNN31547.1"/>
    <property type="molecule type" value="Genomic_DNA"/>
</dbReference>
<dbReference type="GO" id="GO:0003910">
    <property type="term" value="F:DNA ligase (ATP) activity"/>
    <property type="evidence" value="ECO:0007669"/>
    <property type="project" value="InterPro"/>
</dbReference>
<comment type="caution">
    <text evidence="5">The sequence shown here is derived from an EMBL/GenBank/DDBJ whole genome shotgun (WGS) entry which is preliminary data.</text>
</comment>
<name>A0A4Z2ERK8_9TELE</name>
<evidence type="ECO:0000259" key="4">
    <source>
        <dbReference type="PROSITE" id="PS50160"/>
    </source>
</evidence>
<evidence type="ECO:0000256" key="2">
    <source>
        <dbReference type="ARBA" id="ARBA00022598"/>
    </source>
</evidence>
<dbReference type="InterPro" id="IPR050191">
    <property type="entry name" value="ATP-dep_DNA_ligase"/>
</dbReference>
<dbReference type="Gene3D" id="3.30.1490.70">
    <property type="match status" value="1"/>
</dbReference>
<dbReference type="GO" id="GO:0006273">
    <property type="term" value="P:lagging strand elongation"/>
    <property type="evidence" value="ECO:0007669"/>
    <property type="project" value="TreeGrafter"/>
</dbReference>
<dbReference type="InterPro" id="IPR016059">
    <property type="entry name" value="DNA_ligase_ATP-dep_CS"/>
</dbReference>
<dbReference type="PANTHER" id="PTHR45674:SF9">
    <property type="entry name" value="DNA LIGASE 3"/>
    <property type="match status" value="1"/>
</dbReference>
<dbReference type="PROSITE" id="PS50160">
    <property type="entry name" value="DNA_LIGASE_A3"/>
    <property type="match status" value="1"/>
</dbReference>
<dbReference type="PROSITE" id="PS00333">
    <property type="entry name" value="DNA_LIGASE_A2"/>
    <property type="match status" value="1"/>
</dbReference>
<dbReference type="Pfam" id="PF01068">
    <property type="entry name" value="DNA_ligase_A_M"/>
    <property type="match status" value="1"/>
</dbReference>
<proteinExistence type="inferred from homology"/>
<dbReference type="CDD" id="cd07967">
    <property type="entry name" value="OBF_DNA_ligase_III"/>
    <property type="match status" value="1"/>
</dbReference>
<keyword evidence="6" id="KW-1185">Reference proteome</keyword>
<dbReference type="GO" id="GO:0006302">
    <property type="term" value="P:double-strand break repair"/>
    <property type="evidence" value="ECO:0007669"/>
    <property type="project" value="TreeGrafter"/>
</dbReference>
<sequence length="247" mass="27367">MITRVIREGLEGLVLKDLKGPYEPGKRHWLKVKKDYLNEGAMADTADLVVLGAFYGKGSNGGIMSSFLMGCFDPLSKKWCTVTKCSGGYDDATLARLQKELDVIKISKEPSKIPGWLKIIKNYYPDFVIRDPQITGAEFSRSEMHTADGISIRFPRMTRIRDDKDWKTATNLSQLKELFRISKENCDFQVTAGPSATAHDKGSSGGDSGGSSPAPPPGRRPPPKKTSEYLLHPERETRRRPVSPPPG</sequence>
<evidence type="ECO:0000313" key="5">
    <source>
        <dbReference type="EMBL" id="TNN31547.1"/>
    </source>
</evidence>
<organism evidence="5 6">
    <name type="scientific">Liparis tanakae</name>
    <name type="common">Tanaka's snailfish</name>
    <dbReference type="NCBI Taxonomy" id="230148"/>
    <lineage>
        <taxon>Eukaryota</taxon>
        <taxon>Metazoa</taxon>
        <taxon>Chordata</taxon>
        <taxon>Craniata</taxon>
        <taxon>Vertebrata</taxon>
        <taxon>Euteleostomi</taxon>
        <taxon>Actinopterygii</taxon>
        <taxon>Neopterygii</taxon>
        <taxon>Teleostei</taxon>
        <taxon>Neoteleostei</taxon>
        <taxon>Acanthomorphata</taxon>
        <taxon>Eupercaria</taxon>
        <taxon>Perciformes</taxon>
        <taxon>Cottioidei</taxon>
        <taxon>Cottales</taxon>
        <taxon>Liparidae</taxon>
        <taxon>Liparis</taxon>
    </lineage>
</organism>
<dbReference type="SUPFAM" id="SSF50249">
    <property type="entry name" value="Nucleic acid-binding proteins"/>
    <property type="match status" value="1"/>
</dbReference>
<keyword evidence="2 5" id="KW-0436">Ligase</keyword>
<dbReference type="SUPFAM" id="SSF56091">
    <property type="entry name" value="DNA ligase/mRNA capping enzyme, catalytic domain"/>
    <property type="match status" value="1"/>
</dbReference>
<evidence type="ECO:0000313" key="6">
    <source>
        <dbReference type="Proteomes" id="UP000314294"/>
    </source>
</evidence>